<reference evidence="2" key="1">
    <citation type="submission" date="2022-03" db="EMBL/GenBank/DDBJ databases">
        <authorList>
            <person name="Lindestad O."/>
        </authorList>
    </citation>
    <scope>NUCLEOTIDE SEQUENCE</scope>
</reference>
<keyword evidence="1" id="KW-1133">Transmembrane helix</keyword>
<proteinExistence type="predicted"/>
<dbReference type="EMBL" id="CAKXAJ010025143">
    <property type="protein sequence ID" value="CAH2235609.1"/>
    <property type="molecule type" value="Genomic_DNA"/>
</dbReference>
<protein>
    <submittedName>
        <fullName evidence="2">Jg18311 protein</fullName>
    </submittedName>
</protein>
<accession>A0A8S4RFX5</accession>
<feature type="transmembrane region" description="Helical" evidence="1">
    <location>
        <begin position="246"/>
        <end position="269"/>
    </location>
</feature>
<dbReference type="AlphaFoldDB" id="A0A8S4RFX5"/>
<sequence>MALTEEQKTLCNDLELVIKGTGTKDIVQILEEAKTEDLFAVFKLYRGEKGDEDSSYTRVSLLFDLLGNNKICESAVFDMVKKRNILKEFLSIDLGFVESDNGIREDYRMVDIIVKSSVNITEFLDLIKDKFGLKEFWKALPEDSDRNMIKGALEREMGKLEDDQEKSKYKNFLEEIRIIELEQELNTITLRGMERTLDFGDNRELRKNAAKKGMKFGAIGGAITALAVGLGLYFGTGAALTALPTIIGIALVAALLVGATIGAITYDVLKPKSCIDTVYTTKGFDTVKQETNTATGISV</sequence>
<evidence type="ECO:0000313" key="2">
    <source>
        <dbReference type="EMBL" id="CAH2235609.1"/>
    </source>
</evidence>
<comment type="caution">
    <text evidence="2">The sequence shown here is derived from an EMBL/GenBank/DDBJ whole genome shotgun (WGS) entry which is preliminary data.</text>
</comment>
<name>A0A8S4RFX5_9NEOP</name>
<gene>
    <name evidence="2" type="primary">jg18311</name>
    <name evidence="2" type="ORF">PAEG_LOCUS13234</name>
</gene>
<evidence type="ECO:0000313" key="3">
    <source>
        <dbReference type="Proteomes" id="UP000838756"/>
    </source>
</evidence>
<dbReference type="Proteomes" id="UP000838756">
    <property type="component" value="Unassembled WGS sequence"/>
</dbReference>
<keyword evidence="1" id="KW-0472">Membrane</keyword>
<organism evidence="2 3">
    <name type="scientific">Pararge aegeria aegeria</name>
    <dbReference type="NCBI Taxonomy" id="348720"/>
    <lineage>
        <taxon>Eukaryota</taxon>
        <taxon>Metazoa</taxon>
        <taxon>Ecdysozoa</taxon>
        <taxon>Arthropoda</taxon>
        <taxon>Hexapoda</taxon>
        <taxon>Insecta</taxon>
        <taxon>Pterygota</taxon>
        <taxon>Neoptera</taxon>
        <taxon>Endopterygota</taxon>
        <taxon>Lepidoptera</taxon>
        <taxon>Glossata</taxon>
        <taxon>Ditrysia</taxon>
        <taxon>Papilionoidea</taxon>
        <taxon>Nymphalidae</taxon>
        <taxon>Satyrinae</taxon>
        <taxon>Satyrini</taxon>
        <taxon>Parargina</taxon>
        <taxon>Pararge</taxon>
    </lineage>
</organism>
<feature type="transmembrane region" description="Helical" evidence="1">
    <location>
        <begin position="216"/>
        <end position="234"/>
    </location>
</feature>
<keyword evidence="1" id="KW-0812">Transmembrane</keyword>
<evidence type="ECO:0000256" key="1">
    <source>
        <dbReference type="SAM" id="Phobius"/>
    </source>
</evidence>
<keyword evidence="3" id="KW-1185">Reference proteome</keyword>